<sequence>MTKIAIATHGKFAKGLKSTLELFIPNETITYLSAYVEEEPSIDDQLQQFFGSLNGEAAIVFTDLFGGSVNQKVLLESVGKEVQIIAGFNLSLVLEVILNRDQLTEERLKQLIASAREAMQIVAPLPNKEVSEEEFFA</sequence>
<keyword evidence="1" id="KW-0808">Transferase</keyword>
<dbReference type="Proteomes" id="UP000014160">
    <property type="component" value="Unassembled WGS sequence"/>
</dbReference>
<comment type="caution">
    <text evidence="3">The sequence shown here is derived from an EMBL/GenBank/DDBJ whole genome shotgun (WGS) entry which is preliminary data.</text>
</comment>
<accession>R2VIQ9</accession>
<dbReference type="HOGENOM" id="CLU_123235_3_2_9"/>
<dbReference type="AlphaFoldDB" id="R2VIQ9"/>
<dbReference type="eggNOG" id="COG2893">
    <property type="taxonomic scope" value="Bacteria"/>
</dbReference>
<dbReference type="PATRIC" id="fig|1158614.3.peg.730"/>
<dbReference type="InterPro" id="IPR051471">
    <property type="entry name" value="Bacterial_PTS_sugar_comp"/>
</dbReference>
<reference evidence="4 6" key="2">
    <citation type="submission" date="2013-03" db="EMBL/GenBank/DDBJ databases">
        <title>The Genome Sequence of Enterococcus gilvus ATCC BAA-350 (PacBio/Illumina hybrid assembly).</title>
        <authorList>
            <consortium name="The Broad Institute Genomics Platform"/>
            <consortium name="The Broad Institute Genome Sequencing Center for Infectious Disease"/>
            <person name="Earl A."/>
            <person name="Russ C."/>
            <person name="Gilmore M."/>
            <person name="Surin D."/>
            <person name="Walker B."/>
            <person name="Young S."/>
            <person name="Zeng Q."/>
            <person name="Gargeya S."/>
            <person name="Fitzgerald M."/>
            <person name="Haas B."/>
            <person name="Abouelleil A."/>
            <person name="Allen A.W."/>
            <person name="Alvarado L."/>
            <person name="Arachchi H.M."/>
            <person name="Berlin A.M."/>
            <person name="Chapman S.B."/>
            <person name="Gainer-Dewar J."/>
            <person name="Goldberg J."/>
            <person name="Griggs A."/>
            <person name="Gujja S."/>
            <person name="Hansen M."/>
            <person name="Howarth C."/>
            <person name="Imamovic A."/>
            <person name="Ireland A."/>
            <person name="Larimer J."/>
            <person name="McCowan C."/>
            <person name="Murphy C."/>
            <person name="Pearson M."/>
            <person name="Poon T.W."/>
            <person name="Priest M."/>
            <person name="Roberts A."/>
            <person name="Saif S."/>
            <person name="Shea T."/>
            <person name="Sisk P."/>
            <person name="Sykes S."/>
            <person name="Wortman J."/>
            <person name="Nusbaum C."/>
            <person name="Birren B."/>
        </authorList>
    </citation>
    <scope>NUCLEOTIDE SEQUENCE [LARGE SCALE GENOMIC DNA]</scope>
    <source>
        <strain evidence="4 6">ATCC BAA-350</strain>
    </source>
</reference>
<protein>
    <recommendedName>
        <fullName evidence="2">PTS EIIA type-4 domain-containing protein</fullName>
    </recommendedName>
</protein>
<dbReference type="GO" id="GO:0016740">
    <property type="term" value="F:transferase activity"/>
    <property type="evidence" value="ECO:0007669"/>
    <property type="project" value="UniProtKB-KW"/>
</dbReference>
<name>R2VIQ9_9ENTE</name>
<evidence type="ECO:0000313" key="3">
    <source>
        <dbReference type="EMBL" id="EOI57730.1"/>
    </source>
</evidence>
<dbReference type="Pfam" id="PF03610">
    <property type="entry name" value="EIIA-man"/>
    <property type="match status" value="1"/>
</dbReference>
<dbReference type="InterPro" id="IPR036662">
    <property type="entry name" value="PTS_EIIA_man-typ_sf"/>
</dbReference>
<feature type="domain" description="PTS EIIA type-4" evidence="2">
    <location>
        <begin position="1"/>
        <end position="119"/>
    </location>
</feature>
<dbReference type="OrthoDB" id="6578004at2"/>
<reference evidence="3 5" key="1">
    <citation type="submission" date="2013-02" db="EMBL/GenBank/DDBJ databases">
        <title>The Genome Sequence of Enterococcus gilvus ATCC BAA-350.</title>
        <authorList>
            <consortium name="The Broad Institute Genome Sequencing Platform"/>
            <consortium name="The Broad Institute Genome Sequencing Center for Infectious Disease"/>
            <person name="Earl A.M."/>
            <person name="Gilmore M.S."/>
            <person name="Lebreton F."/>
            <person name="Walker B."/>
            <person name="Young S.K."/>
            <person name="Zeng Q."/>
            <person name="Gargeya S."/>
            <person name="Fitzgerald M."/>
            <person name="Haas B."/>
            <person name="Abouelleil A."/>
            <person name="Alvarado L."/>
            <person name="Arachchi H.M."/>
            <person name="Berlin A.M."/>
            <person name="Chapman S.B."/>
            <person name="Dewar J."/>
            <person name="Goldberg J."/>
            <person name="Griggs A."/>
            <person name="Gujja S."/>
            <person name="Hansen M."/>
            <person name="Howarth C."/>
            <person name="Imamovic A."/>
            <person name="Larimer J."/>
            <person name="McCowan C."/>
            <person name="Murphy C."/>
            <person name="Neiman D."/>
            <person name="Pearson M."/>
            <person name="Priest M."/>
            <person name="Roberts A."/>
            <person name="Saif S."/>
            <person name="Shea T."/>
            <person name="Sisk P."/>
            <person name="Sykes S."/>
            <person name="Wortman J."/>
            <person name="Nusbaum C."/>
            <person name="Birren B."/>
        </authorList>
    </citation>
    <scope>NUCLEOTIDE SEQUENCE [LARGE SCALE GENOMIC DNA]</scope>
    <source>
        <strain evidence="3 5">ATCC BAA-350</strain>
    </source>
</reference>
<dbReference type="PROSITE" id="PS51096">
    <property type="entry name" value="PTS_EIIA_TYPE_4"/>
    <property type="match status" value="1"/>
</dbReference>
<gene>
    <name evidence="4" type="ORF">I592_03656</name>
    <name evidence="3" type="ORF">UKC_00705</name>
</gene>
<evidence type="ECO:0000313" key="6">
    <source>
        <dbReference type="Proteomes" id="UP000014160"/>
    </source>
</evidence>
<dbReference type="GO" id="GO:0009401">
    <property type="term" value="P:phosphoenolpyruvate-dependent sugar phosphotransferase system"/>
    <property type="evidence" value="ECO:0007669"/>
    <property type="project" value="InterPro"/>
</dbReference>
<dbReference type="EMBL" id="ASWH01000002">
    <property type="protein sequence ID" value="EOW79516.1"/>
    <property type="molecule type" value="Genomic_DNA"/>
</dbReference>
<dbReference type="SUPFAM" id="SSF53062">
    <property type="entry name" value="PTS system fructose IIA component-like"/>
    <property type="match status" value="1"/>
</dbReference>
<dbReference type="InterPro" id="IPR004701">
    <property type="entry name" value="PTS_EIIA_man-typ"/>
</dbReference>
<evidence type="ECO:0000313" key="4">
    <source>
        <dbReference type="EMBL" id="EOW79516.1"/>
    </source>
</evidence>
<proteinExistence type="predicted"/>
<organism evidence="3 5">
    <name type="scientific">Enterococcus gilvus ATCC BAA-350</name>
    <dbReference type="NCBI Taxonomy" id="1158614"/>
    <lineage>
        <taxon>Bacteria</taxon>
        <taxon>Bacillati</taxon>
        <taxon>Bacillota</taxon>
        <taxon>Bacilli</taxon>
        <taxon>Lactobacillales</taxon>
        <taxon>Enterococcaceae</taxon>
        <taxon>Enterococcus</taxon>
    </lineage>
</organism>
<dbReference type="PANTHER" id="PTHR33799">
    <property type="entry name" value="PTS PERMEASE-RELATED-RELATED"/>
    <property type="match status" value="1"/>
</dbReference>
<dbReference type="EMBL" id="AJDQ01000004">
    <property type="protein sequence ID" value="EOI57730.1"/>
    <property type="molecule type" value="Genomic_DNA"/>
</dbReference>
<dbReference type="PANTHER" id="PTHR33799:SF1">
    <property type="entry name" value="PTS SYSTEM MANNOSE-SPECIFIC EIIAB COMPONENT-RELATED"/>
    <property type="match status" value="1"/>
</dbReference>
<evidence type="ECO:0000313" key="5">
    <source>
        <dbReference type="Proteomes" id="UP000013750"/>
    </source>
</evidence>
<keyword evidence="6" id="KW-1185">Reference proteome</keyword>
<dbReference type="Proteomes" id="UP000013750">
    <property type="component" value="Unassembled WGS sequence"/>
</dbReference>
<evidence type="ECO:0000256" key="1">
    <source>
        <dbReference type="ARBA" id="ARBA00022679"/>
    </source>
</evidence>
<dbReference type="RefSeq" id="WP_010779154.1">
    <property type="nucleotide sequence ID" value="NZ_ASWH01000002.1"/>
</dbReference>
<dbReference type="Gene3D" id="3.40.50.510">
    <property type="entry name" value="Phosphotransferase system, mannose-type IIA component"/>
    <property type="match status" value="1"/>
</dbReference>
<dbReference type="GO" id="GO:0016020">
    <property type="term" value="C:membrane"/>
    <property type="evidence" value="ECO:0007669"/>
    <property type="project" value="InterPro"/>
</dbReference>
<evidence type="ECO:0000259" key="2">
    <source>
        <dbReference type="PROSITE" id="PS51096"/>
    </source>
</evidence>